<accession>A0A2U2RH48</accession>
<evidence type="ECO:0000313" key="2">
    <source>
        <dbReference type="Proteomes" id="UP000245590"/>
    </source>
</evidence>
<name>A0A2U2RH48_9MICO</name>
<sequence length="500" mass="55266">MTATSEERAVEIAAHATSIGAGRVVFMTGDGFAFSPITLEGMLEVLQEKAPQKYKLQRELDGRWRDASKYTMLDSSGEVIDAVRAGHSTDLDGMPLDVIRRAGEAEPNMFRTALRTLNRGTAERLSKHFSASSLLNARDVALRVNEAVDTRTTRYLAASLDAVHGLTQFPIEELLTGTATTALGVMSERVGSVPDLYAMPAAEAAVAALRGKVLSVVSREDASREFAKAREGADAIKALYVDMGALTYFDTPDIDNNAEQLADTIRRSVFAADPGGLRNHTAVAMSVDANYLRIYAPILMHYAQQMPDVDHNIILCGDSGDTVEELQAFRTALAVMNRSGAPDNVRIYEVPVPAEVVEPRTFYACARFFAIDALLEQYPSVYVMDIDLTTNEDPRSYFRSLTHVPFAVPTSRGFDALSPWRRYMAGNLAVNRDALETNIVSDVQSYLAHGLTQPNSWMLDQNALTYTIERNPEAFMPLDPFLRPFTQPRFRTVWEKAFRA</sequence>
<dbReference type="Proteomes" id="UP000245590">
    <property type="component" value="Unassembled WGS sequence"/>
</dbReference>
<organism evidence="1 2">
    <name type="scientific">Brachybacterium endophyticum</name>
    <dbReference type="NCBI Taxonomy" id="2182385"/>
    <lineage>
        <taxon>Bacteria</taxon>
        <taxon>Bacillati</taxon>
        <taxon>Actinomycetota</taxon>
        <taxon>Actinomycetes</taxon>
        <taxon>Micrococcales</taxon>
        <taxon>Dermabacteraceae</taxon>
        <taxon>Brachybacterium</taxon>
    </lineage>
</organism>
<proteinExistence type="predicted"/>
<gene>
    <name evidence="1" type="ORF">DEO23_13990</name>
</gene>
<dbReference type="AlphaFoldDB" id="A0A2U2RH48"/>
<reference evidence="1 2" key="1">
    <citation type="submission" date="2018-05" db="EMBL/GenBank/DDBJ databases">
        <title>Brachybacterium sp. M1HQ-2T, whole genome shotgun sequence.</title>
        <authorList>
            <person name="Tuo L."/>
        </authorList>
    </citation>
    <scope>NUCLEOTIDE SEQUENCE [LARGE SCALE GENOMIC DNA]</scope>
    <source>
        <strain evidence="1 2">M1HQ-2</strain>
    </source>
</reference>
<comment type="caution">
    <text evidence="1">The sequence shown here is derived from an EMBL/GenBank/DDBJ whole genome shotgun (WGS) entry which is preliminary data.</text>
</comment>
<protein>
    <submittedName>
        <fullName evidence="1">Uncharacterized protein</fullName>
    </submittedName>
</protein>
<dbReference type="EMBL" id="QFKX01000006">
    <property type="protein sequence ID" value="PWH05187.1"/>
    <property type="molecule type" value="Genomic_DNA"/>
</dbReference>
<evidence type="ECO:0000313" key="1">
    <source>
        <dbReference type="EMBL" id="PWH05187.1"/>
    </source>
</evidence>
<keyword evidence="2" id="KW-1185">Reference proteome</keyword>